<evidence type="ECO:0000313" key="5">
    <source>
        <dbReference type="Proteomes" id="UP000036756"/>
    </source>
</evidence>
<dbReference type="EMBL" id="LFVU01000003">
    <property type="protein sequence ID" value="KMT23024.1"/>
    <property type="molecule type" value="Genomic_DNA"/>
</dbReference>
<feature type="transmembrane region" description="Helical" evidence="2">
    <location>
        <begin position="73"/>
        <end position="91"/>
    </location>
</feature>
<reference evidence="4 5" key="1">
    <citation type="submission" date="2015-06" db="EMBL/GenBank/DDBJ databases">
        <title>Draft genome sequence of the purine-degrading Clostridium cylindrosporum HC-1 (DSM 605).</title>
        <authorList>
            <person name="Poehlein A."/>
            <person name="Schiel-Bengelsdorf B."/>
            <person name="Bengelsdorf F."/>
            <person name="Daniel R."/>
            <person name="Duerre P."/>
        </authorList>
    </citation>
    <scope>NUCLEOTIDE SEQUENCE [LARGE SCALE GENOMIC DNA]</scope>
    <source>
        <strain evidence="4 5">DSM 605</strain>
    </source>
</reference>
<evidence type="ECO:0000259" key="3">
    <source>
        <dbReference type="SMART" id="SM00849"/>
    </source>
</evidence>
<feature type="transmembrane region" description="Helical" evidence="2">
    <location>
        <begin position="41"/>
        <end position="61"/>
    </location>
</feature>
<feature type="transmembrane region" description="Helical" evidence="2">
    <location>
        <begin position="20"/>
        <end position="35"/>
    </location>
</feature>
<keyword evidence="2" id="KW-1133">Transmembrane helix</keyword>
<dbReference type="InterPro" id="IPR052159">
    <property type="entry name" value="Competence_DNA_uptake"/>
</dbReference>
<dbReference type="SMART" id="SM00849">
    <property type="entry name" value="Lactamase_B"/>
    <property type="match status" value="1"/>
</dbReference>
<feature type="region of interest" description="Disordered" evidence="1">
    <location>
        <begin position="399"/>
        <end position="424"/>
    </location>
</feature>
<accession>A0A0J8DFM5</accession>
<dbReference type="CDD" id="cd07731">
    <property type="entry name" value="ComA-like_MBL-fold"/>
    <property type="match status" value="1"/>
</dbReference>
<name>A0A0J8DFM5_CLOCY</name>
<protein>
    <submittedName>
        <fullName evidence="4">Metallo-beta-lactamase superfamily protein</fullName>
    </submittedName>
</protein>
<comment type="caution">
    <text evidence="4">The sequence shown here is derived from an EMBL/GenBank/DDBJ whole genome shotgun (WGS) entry which is preliminary data.</text>
</comment>
<evidence type="ECO:0000256" key="2">
    <source>
        <dbReference type="SAM" id="Phobius"/>
    </source>
</evidence>
<dbReference type="PANTHER" id="PTHR30619:SF7">
    <property type="entry name" value="BETA-LACTAMASE DOMAIN PROTEIN"/>
    <property type="match status" value="1"/>
</dbReference>
<gene>
    <name evidence="4" type="ORF">CLCY_7c00710</name>
</gene>
<dbReference type="InterPro" id="IPR036866">
    <property type="entry name" value="RibonucZ/Hydroxyglut_hydro"/>
</dbReference>
<dbReference type="PATRIC" id="fig|1121307.3.peg.2353"/>
<dbReference type="Pfam" id="PF00753">
    <property type="entry name" value="Lactamase_B"/>
    <property type="match status" value="1"/>
</dbReference>
<keyword evidence="2" id="KW-0812">Transmembrane</keyword>
<evidence type="ECO:0000256" key="1">
    <source>
        <dbReference type="SAM" id="MobiDB-lite"/>
    </source>
</evidence>
<dbReference type="PANTHER" id="PTHR30619">
    <property type="entry name" value="DNA INTERNALIZATION/COMPETENCE PROTEIN COMEC/REC2"/>
    <property type="match status" value="1"/>
</dbReference>
<evidence type="ECO:0000313" key="4">
    <source>
        <dbReference type="EMBL" id="KMT23024.1"/>
    </source>
</evidence>
<dbReference type="SUPFAM" id="SSF56281">
    <property type="entry name" value="Metallo-hydrolase/oxidoreductase"/>
    <property type="match status" value="1"/>
</dbReference>
<keyword evidence="5" id="KW-1185">Reference proteome</keyword>
<dbReference type="Gene3D" id="3.60.15.10">
    <property type="entry name" value="Ribonuclease Z/Hydroxyacylglutathione hydrolase-like"/>
    <property type="match status" value="1"/>
</dbReference>
<dbReference type="AlphaFoldDB" id="A0A0J8DFM5"/>
<dbReference type="Proteomes" id="UP000036756">
    <property type="component" value="Unassembled WGS sequence"/>
</dbReference>
<sequence length="475" mass="51696">MKDYIAGFRSDNPKNKKKAIIYYILITLFFMIGSNKSLSDIMTLLVLLIIPSLIFNFISMVKKSNSNYPNGKRFASTLIVFIVVIVMLGYLTPQSANKTSVGEIAVQQNKKEAVDNSKVAAEENKKQNTVKEVATTQTVTDAEIHFINTGNSDAILIKQGDKSALIDGGDNDDEGRVVSYLNKQGVKELEYIFATHPHADHIGGLDAVVKSITVKNIFVSNGTSDTDTYTDFIHAMTNKGLNPSVPLLNSEFKLGSSTFKVLSVANESEPNNNSLVLLYTNGKDKMLLMGDAETKIENTLNVGDVDLVKIGHHGSNSSSSSSFINNIKPEYAVILTGKDNKYSHPHIETMSTLKNSNIKVHRSDECGDIVFKSTGNGLTVDCKEGSYVAGIKKESSAAKPKNTVPSTIPTKKVSPAPTPKIEEAPKVSNGETVYWTPKGKSYHSTTSCPTLSRSKIINSGTIEESGKYDPCDKCM</sequence>
<dbReference type="InterPro" id="IPR001279">
    <property type="entry name" value="Metallo-B-lactamas"/>
</dbReference>
<dbReference type="InterPro" id="IPR035681">
    <property type="entry name" value="ComA-like_MBL"/>
</dbReference>
<dbReference type="STRING" id="1121307.CLCY_7c00710"/>
<dbReference type="RefSeq" id="WP_053083225.1">
    <property type="nucleotide sequence ID" value="NZ_LFVU01000003.1"/>
</dbReference>
<proteinExistence type="predicted"/>
<feature type="domain" description="Metallo-beta-lactamase" evidence="3">
    <location>
        <begin position="151"/>
        <end position="338"/>
    </location>
</feature>
<keyword evidence="2" id="KW-0472">Membrane</keyword>
<organism evidence="4 5">
    <name type="scientific">Clostridium cylindrosporum DSM 605</name>
    <dbReference type="NCBI Taxonomy" id="1121307"/>
    <lineage>
        <taxon>Bacteria</taxon>
        <taxon>Bacillati</taxon>
        <taxon>Bacillota</taxon>
        <taxon>Clostridia</taxon>
        <taxon>Eubacteriales</taxon>
        <taxon>Clostridiaceae</taxon>
        <taxon>Clostridium</taxon>
    </lineage>
</organism>